<dbReference type="InterPro" id="IPR051558">
    <property type="entry name" value="Metallophosphoesterase_PAP"/>
</dbReference>
<accession>A0A2P6VCB0</accession>
<evidence type="ECO:0000256" key="1">
    <source>
        <dbReference type="ARBA" id="ARBA00022729"/>
    </source>
</evidence>
<dbReference type="InterPro" id="IPR029052">
    <property type="entry name" value="Metallo-depent_PP-like"/>
</dbReference>
<organism evidence="4 5">
    <name type="scientific">Micractinium conductrix</name>
    <dbReference type="NCBI Taxonomy" id="554055"/>
    <lineage>
        <taxon>Eukaryota</taxon>
        <taxon>Viridiplantae</taxon>
        <taxon>Chlorophyta</taxon>
        <taxon>core chlorophytes</taxon>
        <taxon>Trebouxiophyceae</taxon>
        <taxon>Chlorellales</taxon>
        <taxon>Chlorellaceae</taxon>
        <taxon>Chlorella clade</taxon>
        <taxon>Micractinium</taxon>
    </lineage>
</organism>
<evidence type="ECO:0000256" key="3">
    <source>
        <dbReference type="SAM" id="MobiDB-lite"/>
    </source>
</evidence>
<dbReference type="PANTHER" id="PTHR10161:SF14">
    <property type="entry name" value="TARTRATE-RESISTANT ACID PHOSPHATASE TYPE 5"/>
    <property type="match status" value="1"/>
</dbReference>
<sequence length="398" mass="44095">MTAAQEPLLPPSRASGLEAGGSSSRLFEELPWQIPHRRQSGAGLRLCASLVLVVTAAAALQGTVMPSLCARGWRWGCACAPPDAAWPRFLVVGDWGRRGAHNQTHTAKAMARRAAAMGAHFVVSTGDNIYPSGLLSPADPAFKESFTHVYHQRSLQCWAIIACHPLRARLPRPGQDYGESNKPDNPACGAWDEGCFFSPLHQLDARLAQRDPRWRCACSYSLQFASGQVELFFIDTTPLMAETYEKAPWRDNRGGLTEQSWEAQLVELEAQLSWSAARWKLAVGHHPIRTNHRAWGHVFKEMQERVEPLLIRYGVAAYFNGHDHNLQHLHAPEAGYHQITSGAGSRVSPKFFGTKDSPFQHGGSGFVAVTMQPQALRVEYWGIQHTDQPLFAIDVPPR</sequence>
<name>A0A2P6VCB0_9CHLO</name>
<protein>
    <submittedName>
        <fullName evidence="4">Purple acid phosphatase 17-like isoform B</fullName>
    </submittedName>
</protein>
<dbReference type="GO" id="GO:0016787">
    <property type="term" value="F:hydrolase activity"/>
    <property type="evidence" value="ECO:0007669"/>
    <property type="project" value="UniProtKB-KW"/>
</dbReference>
<comment type="caution">
    <text evidence="4">The sequence shown here is derived from an EMBL/GenBank/DDBJ whole genome shotgun (WGS) entry which is preliminary data.</text>
</comment>
<proteinExistence type="predicted"/>
<dbReference type="PANTHER" id="PTHR10161">
    <property type="entry name" value="TARTRATE-RESISTANT ACID PHOSPHATASE TYPE 5"/>
    <property type="match status" value="1"/>
</dbReference>
<dbReference type="EMBL" id="LHPF02000013">
    <property type="protein sequence ID" value="PSC71726.1"/>
    <property type="molecule type" value="Genomic_DNA"/>
</dbReference>
<evidence type="ECO:0000313" key="4">
    <source>
        <dbReference type="EMBL" id="PSC71726.1"/>
    </source>
</evidence>
<dbReference type="SUPFAM" id="SSF56300">
    <property type="entry name" value="Metallo-dependent phosphatases"/>
    <property type="match status" value="1"/>
</dbReference>
<dbReference type="OrthoDB" id="411211at2759"/>
<evidence type="ECO:0000256" key="2">
    <source>
        <dbReference type="ARBA" id="ARBA00022801"/>
    </source>
</evidence>
<keyword evidence="1" id="KW-0732">Signal</keyword>
<dbReference type="AlphaFoldDB" id="A0A2P6VCB0"/>
<gene>
    <name evidence="4" type="ORF">C2E20_4851</name>
</gene>
<keyword evidence="5" id="KW-1185">Reference proteome</keyword>
<keyword evidence="2" id="KW-0378">Hydrolase</keyword>
<reference evidence="4 5" key="1">
    <citation type="journal article" date="2018" name="Plant J.">
        <title>Genome sequences of Chlorella sorokiniana UTEX 1602 and Micractinium conductrix SAG 241.80: implications to maltose excretion by a green alga.</title>
        <authorList>
            <person name="Arriola M.B."/>
            <person name="Velmurugan N."/>
            <person name="Zhang Y."/>
            <person name="Plunkett M.H."/>
            <person name="Hondzo H."/>
            <person name="Barney B.M."/>
        </authorList>
    </citation>
    <scope>NUCLEOTIDE SEQUENCE [LARGE SCALE GENOMIC DNA]</scope>
    <source>
        <strain evidence="4 5">SAG 241.80</strain>
    </source>
</reference>
<feature type="region of interest" description="Disordered" evidence="3">
    <location>
        <begin position="1"/>
        <end position="20"/>
    </location>
</feature>
<dbReference type="Proteomes" id="UP000239649">
    <property type="component" value="Unassembled WGS sequence"/>
</dbReference>
<evidence type="ECO:0000313" key="5">
    <source>
        <dbReference type="Proteomes" id="UP000239649"/>
    </source>
</evidence>
<dbReference type="STRING" id="554055.A0A2P6VCB0"/>
<dbReference type="Gene3D" id="3.60.21.10">
    <property type="match status" value="1"/>
</dbReference>